<reference evidence="2" key="1">
    <citation type="submission" date="2021-01" db="EMBL/GenBank/DDBJ databases">
        <authorList>
            <person name="Corre E."/>
            <person name="Pelletier E."/>
            <person name="Niang G."/>
            <person name="Scheremetjew M."/>
            <person name="Finn R."/>
            <person name="Kale V."/>
            <person name="Holt S."/>
            <person name="Cochrane G."/>
            <person name="Meng A."/>
            <person name="Brown T."/>
            <person name="Cohen L."/>
        </authorList>
    </citation>
    <scope>NUCLEOTIDE SEQUENCE</scope>
    <source>
        <strain evidence="2">308</strain>
    </source>
</reference>
<dbReference type="AlphaFoldDB" id="A0A7S1FQG6"/>
<dbReference type="InterPro" id="IPR011992">
    <property type="entry name" value="EF-hand-dom_pair"/>
</dbReference>
<protein>
    <recommendedName>
        <fullName evidence="1">EFHB C-terminal EF-hand domain-containing protein</fullName>
    </recommendedName>
</protein>
<gene>
    <name evidence="2" type="ORF">CHYS00102_LOCUS7714</name>
</gene>
<dbReference type="InterPro" id="IPR057428">
    <property type="entry name" value="EFHB_EF-hand_C"/>
</dbReference>
<feature type="domain" description="EFHB C-terminal EF-hand" evidence="1">
    <location>
        <begin position="16"/>
        <end position="86"/>
    </location>
</feature>
<organism evidence="2">
    <name type="scientific">Corethron hystrix</name>
    <dbReference type="NCBI Taxonomy" id="216773"/>
    <lineage>
        <taxon>Eukaryota</taxon>
        <taxon>Sar</taxon>
        <taxon>Stramenopiles</taxon>
        <taxon>Ochrophyta</taxon>
        <taxon>Bacillariophyta</taxon>
        <taxon>Coscinodiscophyceae</taxon>
        <taxon>Corethrophycidae</taxon>
        <taxon>Corethrales</taxon>
        <taxon>Corethraceae</taxon>
        <taxon>Corethron</taxon>
    </lineage>
</organism>
<evidence type="ECO:0000313" key="2">
    <source>
        <dbReference type="EMBL" id="CAD8880528.1"/>
    </source>
</evidence>
<proteinExistence type="predicted"/>
<sequence length="97" mass="11190">MADHQNYGDDVDAKYLLRPNTYSSVGVDDDEVFKVHRSPEYLLKLFHAIGDTISEEDLARVYSKVEEENDGKVTIEAFRIAYYDYKHGFVTDESKCC</sequence>
<evidence type="ECO:0000259" key="1">
    <source>
        <dbReference type="Pfam" id="PF25325"/>
    </source>
</evidence>
<dbReference type="EMBL" id="HBFR01010663">
    <property type="protein sequence ID" value="CAD8880528.1"/>
    <property type="molecule type" value="Transcribed_RNA"/>
</dbReference>
<name>A0A7S1FQG6_9STRA</name>
<dbReference type="SUPFAM" id="SSF47473">
    <property type="entry name" value="EF-hand"/>
    <property type="match status" value="1"/>
</dbReference>
<dbReference type="Pfam" id="PF25325">
    <property type="entry name" value="EF-hand_EFHB_C"/>
    <property type="match status" value="1"/>
</dbReference>
<accession>A0A7S1FQG6</accession>